<protein>
    <submittedName>
        <fullName evidence="1">Uncharacterized protein</fullName>
    </submittedName>
</protein>
<sequence>MSTAARVLGRAVPEAFAAQLAAAFPRRDGLSWLMARWEPGEDWAPVERWVIWEITPWHALPTADAAYLRMTLEGPNPRDTGHYCGAGRCACALKRNRWTGGRSEAVDYFRQWQVAQEMRTAGTPGFPRVIWIVQGDTGGHPPVMDPISKQLAQAAGLPHEFPSPGDGPYADLDQRVIEGLLHKDRLRDAEGRLRDVSSAELAAEDRDRAQHAADRVLDFILERMSGSVDEAAWLIRKHDSAFIAAPHGTPLEWTDPDTFRQSFRDDCALIAS</sequence>
<dbReference type="AlphaFoldDB" id="C1A445"/>
<keyword evidence="2" id="KW-1185">Reference proteome</keyword>
<name>C1A445_GEMAT</name>
<evidence type="ECO:0000313" key="1">
    <source>
        <dbReference type="EMBL" id="BAH38870.1"/>
    </source>
</evidence>
<organism evidence="1 2">
    <name type="scientific">Gemmatimonas aurantiaca (strain DSM 14586 / JCM 11422 / NBRC 100505 / T-27)</name>
    <dbReference type="NCBI Taxonomy" id="379066"/>
    <lineage>
        <taxon>Bacteria</taxon>
        <taxon>Pseudomonadati</taxon>
        <taxon>Gemmatimonadota</taxon>
        <taxon>Gemmatimonadia</taxon>
        <taxon>Gemmatimonadales</taxon>
        <taxon>Gemmatimonadaceae</taxon>
        <taxon>Gemmatimonas</taxon>
    </lineage>
</organism>
<gene>
    <name evidence="1" type="ordered locus">GAU_1828</name>
</gene>
<reference evidence="2" key="1">
    <citation type="submission" date="2006-03" db="EMBL/GenBank/DDBJ databases">
        <title>Complete genome sequence of Gemmatimonas aurantiaca T-27 that represents a novel phylum Gemmatimonadetes.</title>
        <authorList>
            <person name="Takasaki K."/>
            <person name="Ichikawa N."/>
            <person name="Miura H."/>
            <person name="Matsushita S."/>
            <person name="Watanabe Y."/>
            <person name="Oguchi A."/>
            <person name="Ankai A."/>
            <person name="Yashiro I."/>
            <person name="Takahashi M."/>
            <person name="Terui Y."/>
            <person name="Fukui S."/>
            <person name="Yokoyama H."/>
            <person name="Tanikawa S."/>
            <person name="Hanada S."/>
            <person name="Kamagata Y."/>
            <person name="Fujita N."/>
        </authorList>
    </citation>
    <scope>NUCLEOTIDE SEQUENCE [LARGE SCALE GENOMIC DNA]</scope>
    <source>
        <strain evidence="2">T-27 / DSM 14586 / JCM 11422 / NBRC 100505</strain>
    </source>
</reference>
<dbReference type="KEGG" id="gau:GAU_1828"/>
<proteinExistence type="predicted"/>
<dbReference type="EMBL" id="AP009153">
    <property type="protein sequence ID" value="BAH38870.1"/>
    <property type="molecule type" value="Genomic_DNA"/>
</dbReference>
<dbReference type="HOGENOM" id="CLU_1022159_0_0_0"/>
<evidence type="ECO:0000313" key="2">
    <source>
        <dbReference type="Proteomes" id="UP000002209"/>
    </source>
</evidence>
<dbReference type="STRING" id="379066.GAU_1828"/>
<accession>C1A445</accession>
<dbReference type="Proteomes" id="UP000002209">
    <property type="component" value="Chromosome"/>
</dbReference>